<dbReference type="InParanoid" id="E2B4P1"/>
<evidence type="ECO:0000259" key="1">
    <source>
        <dbReference type="Pfam" id="PF17906"/>
    </source>
</evidence>
<dbReference type="EMBL" id="GL445584">
    <property type="protein sequence ID" value="EFN89322.1"/>
    <property type="molecule type" value="Genomic_DNA"/>
</dbReference>
<evidence type="ECO:0000313" key="2">
    <source>
        <dbReference type="EMBL" id="EFN89322.1"/>
    </source>
</evidence>
<proteinExistence type="predicted"/>
<feature type="domain" description="Mos1 transposase HTH" evidence="1">
    <location>
        <begin position="1"/>
        <end position="37"/>
    </location>
</feature>
<dbReference type="Gene3D" id="1.10.10.1450">
    <property type="match status" value="1"/>
</dbReference>
<feature type="non-terminal residue" evidence="2">
    <location>
        <position position="37"/>
    </location>
</feature>
<dbReference type="AlphaFoldDB" id="E2B4P1"/>
<accession>E2B4P1</accession>
<gene>
    <name evidence="2" type="ORF">EAI_07641</name>
</gene>
<sequence>YKFQQRKNAAEACKSTCSISGENIASHNSCEYSFRRF</sequence>
<reference evidence="2 3" key="1">
    <citation type="journal article" date="2010" name="Science">
        <title>Genomic comparison of the ants Camponotus floridanus and Harpegnathos saltator.</title>
        <authorList>
            <person name="Bonasio R."/>
            <person name="Zhang G."/>
            <person name="Ye C."/>
            <person name="Mutti N.S."/>
            <person name="Fang X."/>
            <person name="Qin N."/>
            <person name="Donahue G."/>
            <person name="Yang P."/>
            <person name="Li Q."/>
            <person name="Li C."/>
            <person name="Zhang P."/>
            <person name="Huang Z."/>
            <person name="Berger S.L."/>
            <person name="Reinberg D."/>
            <person name="Wang J."/>
            <person name="Liebig J."/>
        </authorList>
    </citation>
    <scope>NUCLEOTIDE SEQUENCE [LARGE SCALE GENOMIC DNA]</scope>
    <source>
        <strain evidence="2 3">R22 G/1</strain>
    </source>
</reference>
<organism evidence="3">
    <name type="scientific">Harpegnathos saltator</name>
    <name type="common">Jerdon's jumping ant</name>
    <dbReference type="NCBI Taxonomy" id="610380"/>
    <lineage>
        <taxon>Eukaryota</taxon>
        <taxon>Metazoa</taxon>
        <taxon>Ecdysozoa</taxon>
        <taxon>Arthropoda</taxon>
        <taxon>Hexapoda</taxon>
        <taxon>Insecta</taxon>
        <taxon>Pterygota</taxon>
        <taxon>Neoptera</taxon>
        <taxon>Endopterygota</taxon>
        <taxon>Hymenoptera</taxon>
        <taxon>Apocrita</taxon>
        <taxon>Aculeata</taxon>
        <taxon>Formicoidea</taxon>
        <taxon>Formicidae</taxon>
        <taxon>Ponerinae</taxon>
        <taxon>Ponerini</taxon>
        <taxon>Harpegnathos</taxon>
    </lineage>
</organism>
<protein>
    <recommendedName>
        <fullName evidence="1">Mos1 transposase HTH domain-containing protein</fullName>
    </recommendedName>
</protein>
<dbReference type="InterPro" id="IPR041426">
    <property type="entry name" value="Mos1_HTH"/>
</dbReference>
<dbReference type="Pfam" id="PF17906">
    <property type="entry name" value="HTH_48"/>
    <property type="match status" value="1"/>
</dbReference>
<name>E2B4P1_HARSA</name>
<evidence type="ECO:0000313" key="3">
    <source>
        <dbReference type="Proteomes" id="UP000008237"/>
    </source>
</evidence>
<feature type="non-terminal residue" evidence="2">
    <location>
        <position position="1"/>
    </location>
</feature>
<keyword evidence="3" id="KW-1185">Reference proteome</keyword>
<dbReference type="Proteomes" id="UP000008237">
    <property type="component" value="Unassembled WGS sequence"/>
</dbReference>